<dbReference type="Proteomes" id="UP000225833">
    <property type="component" value="Unassembled WGS sequence"/>
</dbReference>
<comment type="catalytic activity">
    <reaction evidence="1 9">
        <text>(2S)-2-acetolactate + H(+) = (R)-acetoin + CO2</text>
        <dbReference type="Rhea" id="RHEA:21580"/>
        <dbReference type="ChEBI" id="CHEBI:15378"/>
        <dbReference type="ChEBI" id="CHEBI:15686"/>
        <dbReference type="ChEBI" id="CHEBI:16526"/>
        <dbReference type="ChEBI" id="CHEBI:58476"/>
        <dbReference type="EC" id="4.1.1.5"/>
    </reaction>
</comment>
<dbReference type="AlphaFoldDB" id="A0A2D0J0B9"/>
<dbReference type="OrthoDB" id="8612680at2"/>
<sequence>MNSRIINQYSTIHALMSGVFDGMFTISEISQGGSFGIGYLHALAGEMIALDDTFFEIQGVGNVRRFCDHEQLPFAQLTYFNPNEQFPVSNINKKSLYSELSTQVNIDNIFAAIKIEGNFKNIWFRRMNYQEKPFIEAVTEQSEETLHDICGVMVGFWTPDIFHGVSVAGFHIHFIDETRTNGGHVLDFELHNGLLSYELKQDINIHLPDNSEYLNADLKINNLDDVIKKSEG</sequence>
<evidence type="ECO:0000256" key="7">
    <source>
        <dbReference type="ARBA" id="ARBA00023061"/>
    </source>
</evidence>
<dbReference type="UniPathway" id="UPA00626">
    <property type="reaction ID" value="UER00678"/>
</dbReference>
<evidence type="ECO:0000256" key="9">
    <source>
        <dbReference type="PIRNR" id="PIRNR001332"/>
    </source>
</evidence>
<comment type="pathway">
    <text evidence="2 9">Polyol metabolism; (R,R)-butane-2,3-diol biosynthesis; (R,R)-butane-2,3-diol from pyruvate: step 2/3.</text>
</comment>
<keyword evidence="7 9" id="KW-0005">Acetoin biosynthesis</keyword>
<dbReference type="PIRSF" id="PIRSF001332">
    <property type="entry name" value="Acetolac_decarb"/>
    <property type="match status" value="1"/>
</dbReference>
<dbReference type="InterPro" id="IPR005128">
    <property type="entry name" value="Acetolactate_a_deCO2ase"/>
</dbReference>
<evidence type="ECO:0000256" key="4">
    <source>
        <dbReference type="ARBA" id="ARBA00013204"/>
    </source>
</evidence>
<proteinExistence type="inferred from homology"/>
<evidence type="ECO:0000313" key="11">
    <source>
        <dbReference type="Proteomes" id="UP000225833"/>
    </source>
</evidence>
<comment type="similarity">
    <text evidence="3 9">Belongs to the alpha-acetolactate decarboxylase family.</text>
</comment>
<evidence type="ECO:0000256" key="1">
    <source>
        <dbReference type="ARBA" id="ARBA00001784"/>
    </source>
</evidence>
<dbReference type="EC" id="4.1.1.5" evidence="4 9"/>
<dbReference type="CDD" id="cd17299">
    <property type="entry name" value="acetolactate_decarboxylase"/>
    <property type="match status" value="1"/>
</dbReference>
<reference evidence="10 11" key="1">
    <citation type="journal article" date="2017" name="Nat. Microbiol.">
        <title>Natural product diversity associated with the nematode symbionts Photorhabdus and Xenorhabdus.</title>
        <authorList>
            <person name="Tobias N.J."/>
            <person name="Wolff H."/>
            <person name="Djahanschiri B."/>
            <person name="Grundmann F."/>
            <person name="Kronenwerth M."/>
            <person name="Shi Y.M."/>
            <person name="Simonyi S."/>
            <person name="Grun P."/>
            <person name="Shapiro-Ilan D."/>
            <person name="Pidot S.J."/>
            <person name="Stinear T.P."/>
            <person name="Ebersberger I."/>
            <person name="Bode H.B."/>
        </authorList>
    </citation>
    <scope>NUCLEOTIDE SEQUENCE [LARGE SCALE GENOMIC DNA]</scope>
    <source>
        <strain evidence="10 11">DSM 16342</strain>
    </source>
</reference>
<comment type="caution">
    <text evidence="10">The sequence shown here is derived from an EMBL/GenBank/DDBJ whole genome shotgun (WGS) entry which is preliminary data.</text>
</comment>
<dbReference type="EMBL" id="NIBS01000010">
    <property type="protein sequence ID" value="PHM27668.1"/>
    <property type="molecule type" value="Genomic_DNA"/>
</dbReference>
<name>A0A2D0J0B9_XENBU</name>
<dbReference type="PANTHER" id="PTHR35524">
    <property type="entry name" value="ALPHA-ACETOLACTATE DECARBOXYLASE"/>
    <property type="match status" value="1"/>
</dbReference>
<evidence type="ECO:0000256" key="8">
    <source>
        <dbReference type="ARBA" id="ARBA00023239"/>
    </source>
</evidence>
<dbReference type="SUPFAM" id="SSF117856">
    <property type="entry name" value="AF0104/ALDC/Ptd012-like"/>
    <property type="match status" value="1"/>
</dbReference>
<evidence type="ECO:0000256" key="2">
    <source>
        <dbReference type="ARBA" id="ARBA00005170"/>
    </source>
</evidence>
<accession>A0A2D0J0B9</accession>
<dbReference type="NCBIfam" id="TIGR01252">
    <property type="entry name" value="acetolac_decarb"/>
    <property type="match status" value="1"/>
</dbReference>
<dbReference type="GO" id="GO:0045151">
    <property type="term" value="P:acetoin biosynthetic process"/>
    <property type="evidence" value="ECO:0007669"/>
    <property type="project" value="UniProtKB-UniRule"/>
</dbReference>
<keyword evidence="6 9" id="KW-0210">Decarboxylase</keyword>
<keyword evidence="8 9" id="KW-0456">Lyase</keyword>
<dbReference type="GO" id="GO:0047605">
    <property type="term" value="F:acetolactate decarboxylase activity"/>
    <property type="evidence" value="ECO:0007669"/>
    <property type="project" value="UniProtKB-UniRule"/>
</dbReference>
<gene>
    <name evidence="10" type="primary">alsD</name>
    <name evidence="10" type="ORF">Xbud_02248</name>
</gene>
<organism evidence="10 11">
    <name type="scientific">Xenorhabdus budapestensis</name>
    <dbReference type="NCBI Taxonomy" id="290110"/>
    <lineage>
        <taxon>Bacteria</taxon>
        <taxon>Pseudomonadati</taxon>
        <taxon>Pseudomonadota</taxon>
        <taxon>Gammaproteobacteria</taxon>
        <taxon>Enterobacterales</taxon>
        <taxon>Morganellaceae</taxon>
        <taxon>Xenorhabdus</taxon>
    </lineage>
</organism>
<evidence type="ECO:0000256" key="5">
    <source>
        <dbReference type="ARBA" id="ARBA00020164"/>
    </source>
</evidence>
<dbReference type="Pfam" id="PF03306">
    <property type="entry name" value="AAL_decarboxy"/>
    <property type="match status" value="1"/>
</dbReference>
<evidence type="ECO:0000313" key="10">
    <source>
        <dbReference type="EMBL" id="PHM27668.1"/>
    </source>
</evidence>
<protein>
    <recommendedName>
        <fullName evidence="5 9">Alpha-acetolactate decarboxylase</fullName>
        <ecNumber evidence="4 9">4.1.1.5</ecNumber>
    </recommendedName>
</protein>
<evidence type="ECO:0000256" key="6">
    <source>
        <dbReference type="ARBA" id="ARBA00022793"/>
    </source>
</evidence>
<dbReference type="PANTHER" id="PTHR35524:SF1">
    <property type="entry name" value="ALPHA-ACETOLACTATE DECARBOXYLASE"/>
    <property type="match status" value="1"/>
</dbReference>
<dbReference type="RefSeq" id="WP_099136121.1">
    <property type="nucleotide sequence ID" value="NZ_CAWNNJ010000002.1"/>
</dbReference>
<evidence type="ECO:0000256" key="3">
    <source>
        <dbReference type="ARBA" id="ARBA00007106"/>
    </source>
</evidence>
<dbReference type="Gene3D" id="3.30.1330.80">
    <property type="entry name" value="Hypothetical protein, similar to alpha- acetolactate decarboxylase, domain 2"/>
    <property type="match status" value="2"/>
</dbReference>